<organism evidence="1 2">
    <name type="scientific">Nephila pilipes</name>
    <name type="common">Giant wood spider</name>
    <name type="synonym">Nephila maculata</name>
    <dbReference type="NCBI Taxonomy" id="299642"/>
    <lineage>
        <taxon>Eukaryota</taxon>
        <taxon>Metazoa</taxon>
        <taxon>Ecdysozoa</taxon>
        <taxon>Arthropoda</taxon>
        <taxon>Chelicerata</taxon>
        <taxon>Arachnida</taxon>
        <taxon>Araneae</taxon>
        <taxon>Araneomorphae</taxon>
        <taxon>Entelegynae</taxon>
        <taxon>Araneoidea</taxon>
        <taxon>Nephilidae</taxon>
        <taxon>Nephila</taxon>
    </lineage>
</organism>
<evidence type="ECO:0008006" key="3">
    <source>
        <dbReference type="Google" id="ProtNLM"/>
    </source>
</evidence>
<evidence type="ECO:0000313" key="2">
    <source>
        <dbReference type="Proteomes" id="UP000887013"/>
    </source>
</evidence>
<sequence length="66" mass="7613">MERYDPVPLAYKYVEPDGCDKEKAPLIFLHGMAASKENWYETPEVVAFSTKRRNKVIDSRNHGESP</sequence>
<evidence type="ECO:0000313" key="1">
    <source>
        <dbReference type="EMBL" id="GFT17978.1"/>
    </source>
</evidence>
<proteinExistence type="predicted"/>
<dbReference type="AlphaFoldDB" id="A0A8X6NJT1"/>
<name>A0A8X6NJT1_NEPPI</name>
<dbReference type="SUPFAM" id="SSF53474">
    <property type="entry name" value="alpha/beta-Hydrolases"/>
    <property type="match status" value="1"/>
</dbReference>
<dbReference type="Proteomes" id="UP000887013">
    <property type="component" value="Unassembled WGS sequence"/>
</dbReference>
<reference evidence="1" key="1">
    <citation type="submission" date="2020-08" db="EMBL/GenBank/DDBJ databases">
        <title>Multicomponent nature underlies the extraordinary mechanical properties of spider dragline silk.</title>
        <authorList>
            <person name="Kono N."/>
            <person name="Nakamura H."/>
            <person name="Mori M."/>
            <person name="Yoshida Y."/>
            <person name="Ohtoshi R."/>
            <person name="Malay A.D."/>
            <person name="Moran D.A.P."/>
            <person name="Tomita M."/>
            <person name="Numata K."/>
            <person name="Arakawa K."/>
        </authorList>
    </citation>
    <scope>NUCLEOTIDE SEQUENCE</scope>
</reference>
<dbReference type="Gene3D" id="3.40.50.1820">
    <property type="entry name" value="alpha/beta hydrolase"/>
    <property type="match status" value="1"/>
</dbReference>
<keyword evidence="2" id="KW-1185">Reference proteome</keyword>
<dbReference type="EMBL" id="BMAW01058775">
    <property type="protein sequence ID" value="GFT17978.1"/>
    <property type="molecule type" value="Genomic_DNA"/>
</dbReference>
<dbReference type="OrthoDB" id="8119704at2759"/>
<gene>
    <name evidence="1" type="ORF">NPIL_352751</name>
</gene>
<dbReference type="InterPro" id="IPR029058">
    <property type="entry name" value="AB_hydrolase_fold"/>
</dbReference>
<comment type="caution">
    <text evidence="1">The sequence shown here is derived from an EMBL/GenBank/DDBJ whole genome shotgun (WGS) entry which is preliminary data.</text>
</comment>
<protein>
    <recommendedName>
        <fullName evidence="3">Alpha/beta hydrolase</fullName>
    </recommendedName>
</protein>
<accession>A0A8X6NJT1</accession>